<feature type="domain" description="HTH tetR-type" evidence="4">
    <location>
        <begin position="27"/>
        <end position="87"/>
    </location>
</feature>
<dbReference type="RefSeq" id="WP_079192528.1">
    <property type="nucleotide sequence ID" value="NZ_JBEPAB010000051.1"/>
</dbReference>
<gene>
    <name evidence="5" type="ORF">ABT272_40370</name>
</gene>
<accession>A0ABV1UJK8</accession>
<keyword evidence="6" id="KW-1185">Reference proteome</keyword>
<dbReference type="Gene3D" id="1.10.357.10">
    <property type="entry name" value="Tetracycline Repressor, domain 2"/>
    <property type="match status" value="1"/>
</dbReference>
<evidence type="ECO:0000256" key="3">
    <source>
        <dbReference type="SAM" id="MobiDB-lite"/>
    </source>
</evidence>
<sequence length="216" mass="23340">MRSELPHPGARPTTEQPPDPPRVAWRRQMRARVLEEAWQLASEAGWDRVRVADLAQRAEVSRPSIYAEFGDRAGIGTALVHRETERFLLGVAEVLADHRDDVAAALEAGVDHALAEAARNPFIRAVVTAARGGTDALLPFLTSRPEPVFSQAWRLVAAWLDEVVPGVSKDRRNDAADIVVRLAVSHMLLPGPDPGEASVRVARVACAILGTACGGE</sequence>
<dbReference type="Pfam" id="PF00440">
    <property type="entry name" value="TetR_N"/>
    <property type="match status" value="1"/>
</dbReference>
<dbReference type="EMBL" id="JBEPAZ010000074">
    <property type="protein sequence ID" value="MER6433914.1"/>
    <property type="molecule type" value="Genomic_DNA"/>
</dbReference>
<dbReference type="Proteomes" id="UP001470023">
    <property type="component" value="Unassembled WGS sequence"/>
</dbReference>
<proteinExistence type="predicted"/>
<comment type="caution">
    <text evidence="5">The sequence shown here is derived from an EMBL/GenBank/DDBJ whole genome shotgun (WGS) entry which is preliminary data.</text>
</comment>
<feature type="DNA-binding region" description="H-T-H motif" evidence="2">
    <location>
        <begin position="50"/>
        <end position="69"/>
    </location>
</feature>
<dbReference type="InterPro" id="IPR050109">
    <property type="entry name" value="HTH-type_TetR-like_transc_reg"/>
</dbReference>
<dbReference type="InterPro" id="IPR009057">
    <property type="entry name" value="Homeodomain-like_sf"/>
</dbReference>
<keyword evidence="1 2" id="KW-0238">DNA-binding</keyword>
<organism evidence="5 6">
    <name type="scientific">Streptomyces sp. 900105245</name>
    <dbReference type="NCBI Taxonomy" id="3154379"/>
    <lineage>
        <taxon>Bacteria</taxon>
        <taxon>Bacillati</taxon>
        <taxon>Actinomycetota</taxon>
        <taxon>Actinomycetes</taxon>
        <taxon>Kitasatosporales</taxon>
        <taxon>Streptomycetaceae</taxon>
        <taxon>Streptomyces</taxon>
    </lineage>
</organism>
<dbReference type="PANTHER" id="PTHR30055:SF146">
    <property type="entry name" value="HTH-TYPE TRANSCRIPTIONAL DUAL REGULATOR CECR"/>
    <property type="match status" value="1"/>
</dbReference>
<dbReference type="SUPFAM" id="SSF46689">
    <property type="entry name" value="Homeodomain-like"/>
    <property type="match status" value="1"/>
</dbReference>
<dbReference type="InterPro" id="IPR040611">
    <property type="entry name" value="AlkX_C"/>
</dbReference>
<dbReference type="PROSITE" id="PS50977">
    <property type="entry name" value="HTH_TETR_2"/>
    <property type="match status" value="1"/>
</dbReference>
<evidence type="ECO:0000256" key="1">
    <source>
        <dbReference type="ARBA" id="ARBA00023125"/>
    </source>
</evidence>
<reference evidence="5 6" key="1">
    <citation type="submission" date="2024-06" db="EMBL/GenBank/DDBJ databases">
        <title>The Natural Products Discovery Center: Release of the First 8490 Sequenced Strains for Exploring Actinobacteria Biosynthetic Diversity.</title>
        <authorList>
            <person name="Kalkreuter E."/>
            <person name="Kautsar S.A."/>
            <person name="Yang D."/>
            <person name="Bader C.D."/>
            <person name="Teijaro C.N."/>
            <person name="Fluegel L."/>
            <person name="Davis C.M."/>
            <person name="Simpson J.R."/>
            <person name="Lauterbach L."/>
            <person name="Steele A.D."/>
            <person name="Gui C."/>
            <person name="Meng S."/>
            <person name="Li G."/>
            <person name="Viehrig K."/>
            <person name="Ye F."/>
            <person name="Su P."/>
            <person name="Kiefer A.F."/>
            <person name="Nichols A."/>
            <person name="Cepeda A.J."/>
            <person name="Yan W."/>
            <person name="Fan B."/>
            <person name="Jiang Y."/>
            <person name="Adhikari A."/>
            <person name="Zheng C.-J."/>
            <person name="Schuster L."/>
            <person name="Cowan T.M."/>
            <person name="Smanski M.J."/>
            <person name="Chevrette M.G."/>
            <person name="De Carvalho L.P.S."/>
            <person name="Shen B."/>
        </authorList>
    </citation>
    <scope>NUCLEOTIDE SEQUENCE [LARGE SCALE GENOMIC DNA]</scope>
    <source>
        <strain evidence="5 6">NPDC001166</strain>
    </source>
</reference>
<evidence type="ECO:0000313" key="5">
    <source>
        <dbReference type="EMBL" id="MER6433914.1"/>
    </source>
</evidence>
<dbReference type="InterPro" id="IPR001647">
    <property type="entry name" value="HTH_TetR"/>
</dbReference>
<feature type="region of interest" description="Disordered" evidence="3">
    <location>
        <begin position="1"/>
        <end position="22"/>
    </location>
</feature>
<evidence type="ECO:0000313" key="6">
    <source>
        <dbReference type="Proteomes" id="UP001470023"/>
    </source>
</evidence>
<dbReference type="Pfam" id="PF18556">
    <property type="entry name" value="TetR_C_35"/>
    <property type="match status" value="1"/>
</dbReference>
<protein>
    <submittedName>
        <fullName evidence="5">TetR family transcriptional regulator</fullName>
    </submittedName>
</protein>
<dbReference type="PANTHER" id="PTHR30055">
    <property type="entry name" value="HTH-TYPE TRANSCRIPTIONAL REGULATOR RUTR"/>
    <property type="match status" value="1"/>
</dbReference>
<evidence type="ECO:0000259" key="4">
    <source>
        <dbReference type="PROSITE" id="PS50977"/>
    </source>
</evidence>
<evidence type="ECO:0000256" key="2">
    <source>
        <dbReference type="PROSITE-ProRule" id="PRU00335"/>
    </source>
</evidence>
<name>A0ABV1UJK8_9ACTN</name>